<protein>
    <recommendedName>
        <fullName evidence="5">Aerobic glycerol-3-phosphate dehydrogenase</fullName>
        <ecNumber evidence="4">1.1.5.3</ecNumber>
    </recommendedName>
</protein>
<dbReference type="Gene3D" id="3.50.50.60">
    <property type="entry name" value="FAD/NAD(P)-binding domain"/>
    <property type="match status" value="1"/>
</dbReference>
<dbReference type="SUPFAM" id="SSF51905">
    <property type="entry name" value="FAD/NAD(P)-binding domain"/>
    <property type="match status" value="1"/>
</dbReference>
<organism evidence="11 12">
    <name type="scientific">Paenibacillus sepulcri</name>
    <dbReference type="NCBI Taxonomy" id="359917"/>
    <lineage>
        <taxon>Bacteria</taxon>
        <taxon>Bacillati</taxon>
        <taxon>Bacillota</taxon>
        <taxon>Bacilli</taxon>
        <taxon>Bacillales</taxon>
        <taxon>Paenibacillaceae</taxon>
        <taxon>Paenibacillus</taxon>
    </lineage>
</organism>
<evidence type="ECO:0000256" key="7">
    <source>
        <dbReference type="ARBA" id="ARBA00022827"/>
    </source>
</evidence>
<comment type="cofactor">
    <cofactor evidence="1">
        <name>FAD</name>
        <dbReference type="ChEBI" id="CHEBI:57692"/>
    </cofactor>
</comment>
<evidence type="ECO:0000256" key="5">
    <source>
        <dbReference type="ARBA" id="ARBA00017956"/>
    </source>
</evidence>
<evidence type="ECO:0000259" key="10">
    <source>
        <dbReference type="Pfam" id="PF01266"/>
    </source>
</evidence>
<dbReference type="EMBL" id="JAHZIK010003408">
    <property type="protein sequence ID" value="MBW7461926.1"/>
    <property type="molecule type" value="Genomic_DNA"/>
</dbReference>
<dbReference type="Gene3D" id="3.30.9.10">
    <property type="entry name" value="D-Amino Acid Oxidase, subunit A, domain 2"/>
    <property type="match status" value="1"/>
</dbReference>
<evidence type="ECO:0000256" key="6">
    <source>
        <dbReference type="ARBA" id="ARBA00022630"/>
    </source>
</evidence>
<proteinExistence type="inferred from homology"/>
<name>A0ABS7CN44_9BACL</name>
<feature type="non-terminal residue" evidence="11">
    <location>
        <position position="141"/>
    </location>
</feature>
<dbReference type="Pfam" id="PF01266">
    <property type="entry name" value="DAO"/>
    <property type="match status" value="1"/>
</dbReference>
<dbReference type="EC" id="1.1.5.3" evidence="4"/>
<dbReference type="PANTHER" id="PTHR11985">
    <property type="entry name" value="GLYCEROL-3-PHOSPHATE DEHYDROGENASE"/>
    <property type="match status" value="1"/>
</dbReference>
<evidence type="ECO:0000256" key="1">
    <source>
        <dbReference type="ARBA" id="ARBA00001974"/>
    </source>
</evidence>
<evidence type="ECO:0000256" key="3">
    <source>
        <dbReference type="ARBA" id="ARBA00007330"/>
    </source>
</evidence>
<keyword evidence="12" id="KW-1185">Reference proteome</keyword>
<comment type="catalytic activity">
    <reaction evidence="9">
        <text>a quinone + sn-glycerol 3-phosphate = dihydroxyacetone phosphate + a quinol</text>
        <dbReference type="Rhea" id="RHEA:18977"/>
        <dbReference type="ChEBI" id="CHEBI:24646"/>
        <dbReference type="ChEBI" id="CHEBI:57597"/>
        <dbReference type="ChEBI" id="CHEBI:57642"/>
        <dbReference type="ChEBI" id="CHEBI:132124"/>
        <dbReference type="EC" id="1.1.5.3"/>
    </reaction>
</comment>
<accession>A0ABS7CN44</accession>
<dbReference type="PANTHER" id="PTHR11985:SF35">
    <property type="entry name" value="ANAEROBIC GLYCEROL-3-PHOSPHATE DEHYDROGENASE SUBUNIT A"/>
    <property type="match status" value="1"/>
</dbReference>
<gene>
    <name evidence="11" type="ORF">K0U00_48530</name>
</gene>
<keyword evidence="7" id="KW-0274">FAD</keyword>
<comment type="similarity">
    <text evidence="3">Belongs to the FAD-dependent glycerol-3-phosphate dehydrogenase family.</text>
</comment>
<feature type="domain" description="FAD dependent oxidoreductase" evidence="10">
    <location>
        <begin position="19"/>
        <end position="134"/>
    </location>
</feature>
<dbReference type="InterPro" id="IPR000447">
    <property type="entry name" value="G3P_DH_FAD-dep"/>
</dbReference>
<sequence>YTGGTFGWFSTSLGLRLYDWLAGVKRGERRRMLSQAETLKRLPLLKREGLKGSGYYVEYRTDDARLTLEVMKRAVAEGARAINYMKVDDFLYEAGQMAGVEASDQLTGKRVVIHASQIVNAAGPWVDTLREKDGSRQGKTL</sequence>
<feature type="non-terminal residue" evidence="11">
    <location>
        <position position="1"/>
    </location>
</feature>
<evidence type="ECO:0000256" key="8">
    <source>
        <dbReference type="ARBA" id="ARBA00023002"/>
    </source>
</evidence>
<keyword evidence="6" id="KW-0285">Flavoprotein</keyword>
<evidence type="ECO:0000313" key="12">
    <source>
        <dbReference type="Proteomes" id="UP001519887"/>
    </source>
</evidence>
<comment type="caution">
    <text evidence="11">The sequence shown here is derived from an EMBL/GenBank/DDBJ whole genome shotgun (WGS) entry which is preliminary data.</text>
</comment>
<evidence type="ECO:0000256" key="4">
    <source>
        <dbReference type="ARBA" id="ARBA00013029"/>
    </source>
</evidence>
<evidence type="ECO:0000256" key="2">
    <source>
        <dbReference type="ARBA" id="ARBA00004977"/>
    </source>
</evidence>
<comment type="pathway">
    <text evidence="2">Polyol metabolism; glycerol degradation via glycerol kinase pathway; glycerone phosphate from sn-glycerol 3-phosphate (aerobic route): step 1/1.</text>
</comment>
<keyword evidence="8" id="KW-0560">Oxidoreductase</keyword>
<evidence type="ECO:0000313" key="11">
    <source>
        <dbReference type="EMBL" id="MBW7461926.1"/>
    </source>
</evidence>
<dbReference type="InterPro" id="IPR006076">
    <property type="entry name" value="FAD-dep_OxRdtase"/>
</dbReference>
<reference evidence="11 12" key="1">
    <citation type="submission" date="2021-07" db="EMBL/GenBank/DDBJ databases">
        <title>Paenibacillus radiodurans sp. nov., isolated from the southeastern edge of Tengger Desert.</title>
        <authorList>
            <person name="Zhang G."/>
        </authorList>
    </citation>
    <scope>NUCLEOTIDE SEQUENCE [LARGE SCALE GENOMIC DNA]</scope>
    <source>
        <strain evidence="11 12">CCM 7311</strain>
    </source>
</reference>
<dbReference type="InterPro" id="IPR036188">
    <property type="entry name" value="FAD/NAD-bd_sf"/>
</dbReference>
<dbReference type="Proteomes" id="UP001519887">
    <property type="component" value="Unassembled WGS sequence"/>
</dbReference>
<evidence type="ECO:0000256" key="9">
    <source>
        <dbReference type="ARBA" id="ARBA00049055"/>
    </source>
</evidence>